<dbReference type="Proteomes" id="UP000076727">
    <property type="component" value="Unassembled WGS sequence"/>
</dbReference>
<dbReference type="AlphaFoldDB" id="A0A165M279"/>
<keyword evidence="3" id="KW-1185">Reference proteome</keyword>
<gene>
    <name evidence="2" type="ORF">DAEQUDRAFT_558232</name>
</gene>
<sequence>MFVIARAPEAAYSHSHPCVHACTTPSGPANSPHQHPRPRLPNVDPRPPLFCSAHSTLHYWRTLWLSSYSQVQSLLHQTPRKQLFFSVLYHRFRCIFIHCFWWFVGRVGLAVSVSCI</sequence>
<name>A0A165M279_9APHY</name>
<evidence type="ECO:0000313" key="3">
    <source>
        <dbReference type="Proteomes" id="UP000076727"/>
    </source>
</evidence>
<dbReference type="EMBL" id="KV429111">
    <property type="protein sequence ID" value="KZT65151.1"/>
    <property type="molecule type" value="Genomic_DNA"/>
</dbReference>
<protein>
    <submittedName>
        <fullName evidence="2">Uncharacterized protein</fullName>
    </submittedName>
</protein>
<accession>A0A165M279</accession>
<evidence type="ECO:0000256" key="1">
    <source>
        <dbReference type="SAM" id="MobiDB-lite"/>
    </source>
</evidence>
<proteinExistence type="predicted"/>
<evidence type="ECO:0000313" key="2">
    <source>
        <dbReference type="EMBL" id="KZT65151.1"/>
    </source>
</evidence>
<reference evidence="2 3" key="1">
    <citation type="journal article" date="2016" name="Mol. Biol. Evol.">
        <title>Comparative Genomics of Early-Diverging Mushroom-Forming Fungi Provides Insights into the Origins of Lignocellulose Decay Capabilities.</title>
        <authorList>
            <person name="Nagy L.G."/>
            <person name="Riley R."/>
            <person name="Tritt A."/>
            <person name="Adam C."/>
            <person name="Daum C."/>
            <person name="Floudas D."/>
            <person name="Sun H."/>
            <person name="Yadav J.S."/>
            <person name="Pangilinan J."/>
            <person name="Larsson K.H."/>
            <person name="Matsuura K."/>
            <person name="Barry K."/>
            <person name="Labutti K."/>
            <person name="Kuo R."/>
            <person name="Ohm R.A."/>
            <person name="Bhattacharya S.S."/>
            <person name="Shirouzu T."/>
            <person name="Yoshinaga Y."/>
            <person name="Martin F.M."/>
            <person name="Grigoriev I.V."/>
            <person name="Hibbett D.S."/>
        </authorList>
    </citation>
    <scope>NUCLEOTIDE SEQUENCE [LARGE SCALE GENOMIC DNA]</scope>
    <source>
        <strain evidence="2 3">L-15889</strain>
    </source>
</reference>
<organism evidence="2 3">
    <name type="scientific">Daedalea quercina L-15889</name>
    <dbReference type="NCBI Taxonomy" id="1314783"/>
    <lineage>
        <taxon>Eukaryota</taxon>
        <taxon>Fungi</taxon>
        <taxon>Dikarya</taxon>
        <taxon>Basidiomycota</taxon>
        <taxon>Agaricomycotina</taxon>
        <taxon>Agaricomycetes</taxon>
        <taxon>Polyporales</taxon>
        <taxon>Fomitopsis</taxon>
    </lineage>
</organism>
<feature type="region of interest" description="Disordered" evidence="1">
    <location>
        <begin position="25"/>
        <end position="44"/>
    </location>
</feature>